<dbReference type="InterPro" id="IPR005883">
    <property type="entry name" value="PilM"/>
</dbReference>
<evidence type="ECO:0000313" key="4">
    <source>
        <dbReference type="Proteomes" id="UP000229385"/>
    </source>
</evidence>
<comment type="caution">
    <text evidence="3">The sequence shown here is derived from an EMBL/GenBank/DDBJ whole genome shotgun (WGS) entry which is preliminary data.</text>
</comment>
<dbReference type="InterPro" id="IPR018181">
    <property type="entry name" value="Heat_shock_70_CS"/>
</dbReference>
<protein>
    <recommendedName>
        <fullName evidence="5">SHS2 domain-containing protein</fullName>
    </recommendedName>
</protein>
<comment type="similarity">
    <text evidence="1">Belongs to the heat shock protein 70 family.</text>
</comment>
<accession>A0A2M7XBJ0</accession>
<evidence type="ECO:0000256" key="1">
    <source>
        <dbReference type="ARBA" id="ARBA00007381"/>
    </source>
</evidence>
<evidence type="ECO:0000313" key="3">
    <source>
        <dbReference type="EMBL" id="PJA45212.1"/>
    </source>
</evidence>
<dbReference type="PANTHER" id="PTHR32432">
    <property type="entry name" value="CELL DIVISION PROTEIN FTSA-RELATED"/>
    <property type="match status" value="1"/>
</dbReference>
<dbReference type="Pfam" id="PF11104">
    <property type="entry name" value="PilM_2"/>
    <property type="match status" value="2"/>
</dbReference>
<dbReference type="Gene3D" id="3.30.1490.300">
    <property type="match status" value="1"/>
</dbReference>
<dbReference type="InterPro" id="IPR050696">
    <property type="entry name" value="FtsA/MreB"/>
</dbReference>
<organism evidence="3 4">
    <name type="scientific">Candidatus Uhrbacteria bacterium CG_4_9_14_3_um_filter_50_9</name>
    <dbReference type="NCBI Taxonomy" id="1975035"/>
    <lineage>
        <taxon>Bacteria</taxon>
        <taxon>Candidatus Uhriibacteriota</taxon>
    </lineage>
</organism>
<evidence type="ECO:0008006" key="5">
    <source>
        <dbReference type="Google" id="ProtNLM"/>
    </source>
</evidence>
<sequence>MSLFGGKHSKGFLGVDIGASSIKVVELASEKGRPKLMTYGYAELPQDQTGVSFFDQPKEAGRLLADVLKSAGVKSSQAMAALPTTNVFSTILSIPIVKDTKQRDAVIDTELTKLTPLPLSEMITQRVFLDEDKNTKKEEDKKKKEAESREEKKQLTAEEKEHAKHFRVLVTGSAKTFVQKYIELFKAAGVELQAIDTEAFALIRSLIGKDRSAIMILDIGSKRSNITIVEKGIPFVNRSVNLGGDVVTGRLVDTMQLPQEEAERVKRDLGNMGQAKSELPGGLPKLLEPVMQPLVNEIRYAIQLYASMELTEIKKVDKIILTGGSSHLPRVPEYLAEVLNMNVYRGDPWARVTYPKDLETVLEEIGPRMSVAVGLAMRDLD</sequence>
<dbReference type="PROSITE" id="PS01036">
    <property type="entry name" value="HSP70_3"/>
    <property type="match status" value="1"/>
</dbReference>
<dbReference type="Gene3D" id="3.30.420.40">
    <property type="match status" value="2"/>
</dbReference>
<dbReference type="EMBL" id="PFWU01000046">
    <property type="protein sequence ID" value="PJA45212.1"/>
    <property type="molecule type" value="Genomic_DNA"/>
</dbReference>
<dbReference type="PANTHER" id="PTHR32432:SF3">
    <property type="entry name" value="ETHANOLAMINE UTILIZATION PROTEIN EUTJ"/>
    <property type="match status" value="1"/>
</dbReference>
<dbReference type="SUPFAM" id="SSF53067">
    <property type="entry name" value="Actin-like ATPase domain"/>
    <property type="match status" value="1"/>
</dbReference>
<proteinExistence type="inferred from homology"/>
<dbReference type="InterPro" id="IPR043129">
    <property type="entry name" value="ATPase_NBD"/>
</dbReference>
<dbReference type="AlphaFoldDB" id="A0A2M7XBJ0"/>
<dbReference type="Proteomes" id="UP000229385">
    <property type="component" value="Unassembled WGS sequence"/>
</dbReference>
<name>A0A2M7XBJ0_9BACT</name>
<gene>
    <name evidence="3" type="ORF">CO174_04255</name>
</gene>
<dbReference type="CDD" id="cd24049">
    <property type="entry name" value="ASKHA_NBD_PilM"/>
    <property type="match status" value="1"/>
</dbReference>
<dbReference type="PIRSF" id="PIRSF019169">
    <property type="entry name" value="PilM"/>
    <property type="match status" value="1"/>
</dbReference>
<feature type="region of interest" description="Disordered" evidence="2">
    <location>
        <begin position="134"/>
        <end position="158"/>
    </location>
</feature>
<evidence type="ECO:0000256" key="2">
    <source>
        <dbReference type="SAM" id="MobiDB-lite"/>
    </source>
</evidence>
<reference evidence="4" key="1">
    <citation type="submission" date="2017-09" db="EMBL/GenBank/DDBJ databases">
        <title>Depth-based differentiation of microbial function through sediment-hosted aquifers and enrichment of novel symbionts in the deep terrestrial subsurface.</title>
        <authorList>
            <person name="Probst A.J."/>
            <person name="Ladd B."/>
            <person name="Jarett J.K."/>
            <person name="Geller-Mcgrath D.E."/>
            <person name="Sieber C.M.K."/>
            <person name="Emerson J.B."/>
            <person name="Anantharaman K."/>
            <person name="Thomas B.C."/>
            <person name="Malmstrom R."/>
            <person name="Stieglmeier M."/>
            <person name="Klingl A."/>
            <person name="Woyke T."/>
            <person name="Ryan C.M."/>
            <person name="Banfield J.F."/>
        </authorList>
    </citation>
    <scope>NUCLEOTIDE SEQUENCE [LARGE SCALE GENOMIC DNA]</scope>
</reference>